<evidence type="ECO:0000259" key="8">
    <source>
        <dbReference type="PROSITE" id="PS51722"/>
    </source>
</evidence>
<dbReference type="EMBL" id="DSVQ01000012">
    <property type="protein sequence ID" value="HGT39317.1"/>
    <property type="molecule type" value="Genomic_DNA"/>
</dbReference>
<dbReference type="InterPro" id="IPR004161">
    <property type="entry name" value="EFTu-like_2"/>
</dbReference>
<dbReference type="SMART" id="SM00889">
    <property type="entry name" value="EFG_IV"/>
    <property type="match status" value="1"/>
</dbReference>
<dbReference type="InterPro" id="IPR020568">
    <property type="entry name" value="Ribosomal_Su5_D2-typ_SF"/>
</dbReference>
<evidence type="ECO:0000256" key="4">
    <source>
        <dbReference type="ARBA" id="ARBA00022917"/>
    </source>
</evidence>
<dbReference type="InterPro" id="IPR005517">
    <property type="entry name" value="Transl_elong_EFG/EF2_IV"/>
</dbReference>
<dbReference type="InterPro" id="IPR005225">
    <property type="entry name" value="Small_GTP-bd"/>
</dbReference>
<dbReference type="AlphaFoldDB" id="A0A7C4LN92"/>
<dbReference type="PROSITE" id="PS00301">
    <property type="entry name" value="G_TR_1"/>
    <property type="match status" value="1"/>
</dbReference>
<dbReference type="Gene3D" id="3.30.70.870">
    <property type="entry name" value="Elongation Factor G (Translational Gtpase), domain 3"/>
    <property type="match status" value="1"/>
</dbReference>
<dbReference type="Pfam" id="PF03144">
    <property type="entry name" value="GTP_EFTU_D2"/>
    <property type="match status" value="1"/>
</dbReference>
<dbReference type="InterPro" id="IPR000795">
    <property type="entry name" value="T_Tr_GTP-bd_dom"/>
</dbReference>
<dbReference type="InterPro" id="IPR009000">
    <property type="entry name" value="Transl_B-barrel_sf"/>
</dbReference>
<reference evidence="9" key="1">
    <citation type="journal article" date="2020" name="mSystems">
        <title>Genome- and Community-Level Interaction Insights into Carbon Utilization and Element Cycling Functions of Hydrothermarchaeota in Hydrothermal Sediment.</title>
        <authorList>
            <person name="Zhou Z."/>
            <person name="Liu Y."/>
            <person name="Xu W."/>
            <person name="Pan J."/>
            <person name="Luo Z.H."/>
            <person name="Li M."/>
        </authorList>
    </citation>
    <scope>NUCLEOTIDE SEQUENCE [LARGE SCALE GENOMIC DNA]</scope>
    <source>
        <strain evidence="9">SpSt-508</strain>
    </source>
</reference>
<evidence type="ECO:0000256" key="6">
    <source>
        <dbReference type="ARBA" id="ARBA00024731"/>
    </source>
</evidence>
<dbReference type="CDD" id="cd01886">
    <property type="entry name" value="EF-G"/>
    <property type="match status" value="1"/>
</dbReference>
<dbReference type="CDD" id="cd16262">
    <property type="entry name" value="EFG_III"/>
    <property type="match status" value="1"/>
</dbReference>
<dbReference type="FunFam" id="3.30.70.240:FF:000001">
    <property type="entry name" value="Elongation factor G"/>
    <property type="match status" value="1"/>
</dbReference>
<dbReference type="Gene3D" id="3.30.230.10">
    <property type="match status" value="1"/>
</dbReference>
<keyword evidence="2" id="KW-0547">Nucleotide-binding</keyword>
<protein>
    <recommendedName>
        <fullName evidence="7">Elongation factor G</fullName>
    </recommendedName>
</protein>
<dbReference type="InterPro" id="IPR035647">
    <property type="entry name" value="EFG_III/V"/>
</dbReference>
<dbReference type="FunFam" id="3.30.70.870:FF:000001">
    <property type="entry name" value="Elongation factor G"/>
    <property type="match status" value="1"/>
</dbReference>
<comment type="similarity">
    <text evidence="1">Belongs to the TRAFAC class translation factor GTPase superfamily. Classic translation factor GTPase family. EF-G/EF-2 subfamily.</text>
</comment>
<dbReference type="Gene3D" id="2.40.30.10">
    <property type="entry name" value="Translation factors"/>
    <property type="match status" value="1"/>
</dbReference>
<dbReference type="GO" id="GO:0032790">
    <property type="term" value="P:ribosome disassembly"/>
    <property type="evidence" value="ECO:0007669"/>
    <property type="project" value="TreeGrafter"/>
</dbReference>
<dbReference type="InterPro" id="IPR027417">
    <property type="entry name" value="P-loop_NTPase"/>
</dbReference>
<accession>A0A7C4LN92</accession>
<dbReference type="InterPro" id="IPR031157">
    <property type="entry name" value="G_TR_CS"/>
</dbReference>
<keyword evidence="5" id="KW-0342">GTP-binding</keyword>
<evidence type="ECO:0000313" key="9">
    <source>
        <dbReference type="EMBL" id="HGT39317.1"/>
    </source>
</evidence>
<comment type="caution">
    <text evidence="9">The sequence shown here is derived from an EMBL/GenBank/DDBJ whole genome shotgun (WGS) entry which is preliminary data.</text>
</comment>
<dbReference type="PANTHER" id="PTHR43261">
    <property type="entry name" value="TRANSLATION ELONGATION FACTOR G-RELATED"/>
    <property type="match status" value="1"/>
</dbReference>
<evidence type="ECO:0000256" key="1">
    <source>
        <dbReference type="ARBA" id="ARBA00005870"/>
    </source>
</evidence>
<dbReference type="SUPFAM" id="SSF52540">
    <property type="entry name" value="P-loop containing nucleoside triphosphate hydrolases"/>
    <property type="match status" value="1"/>
</dbReference>
<dbReference type="PANTHER" id="PTHR43261:SF1">
    <property type="entry name" value="RIBOSOME-RELEASING FACTOR 2, MITOCHONDRIAL"/>
    <property type="match status" value="1"/>
</dbReference>
<sequence>MAHDIQQIRNIGIVAHIDAGKTTTTERILYYAGETHRMGEVDEGTTVTDFDPEEAKRGITIYSAAVTCHWRGCTINIIDTPGHVDFTAEVERSLRVLDGAVVIFSAVEGVEAQSETVWRQADRYRVPRLCFINKLDRIGAGFERVFQQIQQRLHAQPVAVQIPMGAGPASHPGGFVGVIDLITRTALYFDRESQGQVVSEQPVPEHYADVVEEWRLKLLDAVALLDEAAFAAYDATGDIPPEDIIRVLRQGTIACQLQPLFCGAALSYVGVQPLLDGVVRYLPSPVDIPPVTGKHPNPKKEAPEIRRASASEPLCCLVFKVQASQHAELCFVRIYSGVLKSRSRLLNPRIGEKELVSQLWKIQANSKVQLEQAEAGDIVGIVGPKESVTGDTLCDPHHPILLESIRFPETVISMAVEPDTSAERKKLEETLRLLAKQDPTFTAKISEETGQTIISGMGELHLEIIRNRMERDFGLKIRVHKPRVTYRETVERAVEQEGVFERQAGGMMQFAAVTLRLEPFEGDVPIVVENRLKPGTLPPELERVLVQAVQDEARGGGSVGYPLMHVKISVVDVRQRPGETTELALQAATAAAMRAVLREAGTVLLEPIMKLEVVTPEDFLGNITADLNARRAIIVNTEMRGNLVVLDAEAPLSEMFGYSTQVRSLSQGRASYSMEPLRFAPAPPAVLKEMLGE</sequence>
<keyword evidence="3 9" id="KW-0251">Elongation factor</keyword>
<comment type="function">
    <text evidence="6">Catalyzes the GTP-dependent ribosomal translocation step during translation elongation. During this step, the ribosome changes from the pre-translocational (PRE) to the post-translocational (POST) state as the newly formed A-site-bound peptidyl-tRNA and P-site-bound deacylated tRNA move to the P and E sites, respectively. Catalyzes the coordinated movement of the two tRNA molecules, the mRNA and conformational changes in the ribosome.</text>
</comment>
<dbReference type="NCBIfam" id="TIGR00231">
    <property type="entry name" value="small_GTP"/>
    <property type="match status" value="1"/>
</dbReference>
<dbReference type="SUPFAM" id="SSF50447">
    <property type="entry name" value="Translation proteins"/>
    <property type="match status" value="1"/>
</dbReference>
<dbReference type="InterPro" id="IPR041095">
    <property type="entry name" value="EFG_II"/>
</dbReference>
<keyword evidence="4" id="KW-0648">Protein biosynthesis</keyword>
<evidence type="ECO:0000256" key="2">
    <source>
        <dbReference type="ARBA" id="ARBA00022741"/>
    </source>
</evidence>
<evidence type="ECO:0000256" key="5">
    <source>
        <dbReference type="ARBA" id="ARBA00023134"/>
    </source>
</evidence>
<name>A0A7C4LN92_9PLAN</name>
<proteinExistence type="inferred from homology"/>
<feature type="domain" description="Tr-type G" evidence="8">
    <location>
        <begin position="6"/>
        <end position="286"/>
    </location>
</feature>
<dbReference type="CDD" id="cd03713">
    <property type="entry name" value="EFG_mtEFG_C"/>
    <property type="match status" value="1"/>
</dbReference>
<dbReference type="PRINTS" id="PR00315">
    <property type="entry name" value="ELONGATNFCT"/>
</dbReference>
<dbReference type="GO" id="GO:0005525">
    <property type="term" value="F:GTP binding"/>
    <property type="evidence" value="ECO:0007669"/>
    <property type="project" value="UniProtKB-UniRule"/>
</dbReference>
<dbReference type="GO" id="GO:0003746">
    <property type="term" value="F:translation elongation factor activity"/>
    <property type="evidence" value="ECO:0007669"/>
    <property type="project" value="UniProtKB-UniRule"/>
</dbReference>
<dbReference type="SUPFAM" id="SSF54980">
    <property type="entry name" value="EF-G C-terminal domain-like"/>
    <property type="match status" value="2"/>
</dbReference>
<dbReference type="NCBIfam" id="NF009381">
    <property type="entry name" value="PRK12740.1-5"/>
    <property type="match status" value="1"/>
</dbReference>
<dbReference type="SUPFAM" id="SSF54211">
    <property type="entry name" value="Ribosomal protein S5 domain 2-like"/>
    <property type="match status" value="1"/>
</dbReference>
<dbReference type="Gene3D" id="3.40.50.300">
    <property type="entry name" value="P-loop containing nucleotide triphosphate hydrolases"/>
    <property type="match status" value="1"/>
</dbReference>
<dbReference type="Pfam" id="PF00009">
    <property type="entry name" value="GTP_EFTU"/>
    <property type="match status" value="1"/>
</dbReference>
<dbReference type="InterPro" id="IPR000640">
    <property type="entry name" value="EFG_V-like"/>
</dbReference>
<dbReference type="InterPro" id="IPR009022">
    <property type="entry name" value="EFG_III"/>
</dbReference>
<dbReference type="Gene3D" id="3.30.70.240">
    <property type="match status" value="1"/>
</dbReference>
<dbReference type="InterPro" id="IPR035649">
    <property type="entry name" value="EFG_V"/>
</dbReference>
<dbReference type="Pfam" id="PF14492">
    <property type="entry name" value="EFG_III"/>
    <property type="match status" value="1"/>
</dbReference>
<evidence type="ECO:0000256" key="7">
    <source>
        <dbReference type="NCBIfam" id="TIGR00484"/>
    </source>
</evidence>
<dbReference type="GO" id="GO:0003924">
    <property type="term" value="F:GTPase activity"/>
    <property type="evidence" value="ECO:0007669"/>
    <property type="project" value="InterPro"/>
</dbReference>
<organism evidence="9">
    <name type="scientific">Schlesneria paludicola</name>
    <dbReference type="NCBI Taxonomy" id="360056"/>
    <lineage>
        <taxon>Bacteria</taxon>
        <taxon>Pseudomonadati</taxon>
        <taxon>Planctomycetota</taxon>
        <taxon>Planctomycetia</taxon>
        <taxon>Planctomycetales</taxon>
        <taxon>Planctomycetaceae</taxon>
        <taxon>Schlesneria</taxon>
    </lineage>
</organism>
<evidence type="ECO:0000256" key="3">
    <source>
        <dbReference type="ARBA" id="ARBA00022768"/>
    </source>
</evidence>
<dbReference type="SMART" id="SM00838">
    <property type="entry name" value="EFG_C"/>
    <property type="match status" value="1"/>
</dbReference>
<dbReference type="NCBIfam" id="TIGR00484">
    <property type="entry name" value="EF-G"/>
    <property type="match status" value="1"/>
</dbReference>
<dbReference type="Pfam" id="PF03764">
    <property type="entry name" value="EFG_IV"/>
    <property type="match status" value="1"/>
</dbReference>
<dbReference type="InterPro" id="IPR014721">
    <property type="entry name" value="Ribsml_uS5_D2-typ_fold_subgr"/>
</dbReference>
<dbReference type="Pfam" id="PF00679">
    <property type="entry name" value="EFG_C"/>
    <property type="match status" value="1"/>
</dbReference>
<dbReference type="FunFam" id="3.40.50.300:FF:000029">
    <property type="entry name" value="Elongation factor G"/>
    <property type="match status" value="1"/>
</dbReference>
<gene>
    <name evidence="9" type="primary">fusA</name>
    <name evidence="9" type="ORF">ENS64_08675</name>
</gene>
<dbReference type="PROSITE" id="PS51722">
    <property type="entry name" value="G_TR_2"/>
    <property type="match status" value="1"/>
</dbReference>
<dbReference type="InterPro" id="IPR004540">
    <property type="entry name" value="Transl_elong_EFG/EF2"/>
</dbReference>